<proteinExistence type="predicted"/>
<evidence type="ECO:0000256" key="1">
    <source>
        <dbReference type="SAM" id="Phobius"/>
    </source>
</evidence>
<gene>
    <name evidence="2" type="ORF">CUZ56_00225</name>
</gene>
<feature type="transmembrane region" description="Helical" evidence="1">
    <location>
        <begin position="62"/>
        <end position="82"/>
    </location>
</feature>
<dbReference type="Proteomes" id="UP000286947">
    <property type="component" value="Unassembled WGS sequence"/>
</dbReference>
<keyword evidence="1" id="KW-1133">Transmembrane helix</keyword>
<dbReference type="RefSeq" id="WP_126977382.1">
    <property type="nucleotide sequence ID" value="NZ_PQSP01000001.1"/>
</dbReference>
<dbReference type="NCBIfam" id="TIGR03750">
    <property type="entry name" value="conj_TIGR03750"/>
    <property type="match status" value="1"/>
</dbReference>
<dbReference type="Pfam" id="PF11990">
    <property type="entry name" value="DUF3487"/>
    <property type="match status" value="1"/>
</dbReference>
<reference evidence="2 3" key="1">
    <citation type="submission" date="2018-01" db="EMBL/GenBank/DDBJ databases">
        <title>Saezia sanguinis gen. nov., sp. nov., in the order Burkholderiales isolated from human blood.</title>
        <authorList>
            <person name="Medina-Pascual M.J."/>
            <person name="Valdezate S."/>
            <person name="Monzon S."/>
            <person name="Cuesta I."/>
            <person name="Carrasco G."/>
            <person name="Villalon P."/>
            <person name="Saez-Nieto J.A."/>
        </authorList>
    </citation>
    <scope>NUCLEOTIDE SEQUENCE [LARGE SCALE GENOMIC DNA]</scope>
    <source>
        <strain evidence="2 3">CNM695-12</strain>
    </source>
</reference>
<keyword evidence="1" id="KW-0472">Membrane</keyword>
<accession>A0A433SG82</accession>
<dbReference type="InterPro" id="IPR021877">
    <property type="entry name" value="DUF3487"/>
</dbReference>
<name>A0A433SG82_9BURK</name>
<dbReference type="AlphaFoldDB" id="A0A433SG82"/>
<keyword evidence="3" id="KW-1185">Reference proteome</keyword>
<keyword evidence="1" id="KW-0812">Transmembrane</keyword>
<sequence>MSNDQKTLADGTVNFLPHRLNRQPVVVRGLTADELWITVGITGVAGLLAGIPLGIVTGQIGMVPTSILICIALGIFVGGGILRRQKRGRPDTWLYRQLQWQIRVRYPVLSDMLGGSHLITRCGRWTTRRILKRKENGQ</sequence>
<dbReference type="OrthoDB" id="8907898at2"/>
<evidence type="ECO:0000313" key="3">
    <source>
        <dbReference type="Proteomes" id="UP000286947"/>
    </source>
</evidence>
<evidence type="ECO:0008006" key="4">
    <source>
        <dbReference type="Google" id="ProtNLM"/>
    </source>
</evidence>
<feature type="transmembrane region" description="Helical" evidence="1">
    <location>
        <begin position="35"/>
        <end position="56"/>
    </location>
</feature>
<protein>
    <recommendedName>
        <fullName evidence="4">TIGR03750 family conjugal transfer protein</fullName>
    </recommendedName>
</protein>
<dbReference type="EMBL" id="PQSP01000001">
    <property type="protein sequence ID" value="RUS67748.1"/>
    <property type="molecule type" value="Genomic_DNA"/>
</dbReference>
<organism evidence="2 3">
    <name type="scientific">Saezia sanguinis</name>
    <dbReference type="NCBI Taxonomy" id="1965230"/>
    <lineage>
        <taxon>Bacteria</taxon>
        <taxon>Pseudomonadati</taxon>
        <taxon>Pseudomonadota</taxon>
        <taxon>Betaproteobacteria</taxon>
        <taxon>Burkholderiales</taxon>
        <taxon>Saeziaceae</taxon>
        <taxon>Saezia</taxon>
    </lineage>
</organism>
<comment type="caution">
    <text evidence="2">The sequence shown here is derived from an EMBL/GenBank/DDBJ whole genome shotgun (WGS) entry which is preliminary data.</text>
</comment>
<evidence type="ECO:0000313" key="2">
    <source>
        <dbReference type="EMBL" id="RUS67748.1"/>
    </source>
</evidence>